<dbReference type="PANTHER" id="PTHR24173">
    <property type="entry name" value="ANKYRIN REPEAT CONTAINING"/>
    <property type="match status" value="1"/>
</dbReference>
<evidence type="ECO:0000256" key="2">
    <source>
        <dbReference type="ARBA" id="ARBA00023043"/>
    </source>
</evidence>
<organism evidence="4 5">
    <name type="scientific">Chironomus riparius</name>
    <dbReference type="NCBI Taxonomy" id="315576"/>
    <lineage>
        <taxon>Eukaryota</taxon>
        <taxon>Metazoa</taxon>
        <taxon>Ecdysozoa</taxon>
        <taxon>Arthropoda</taxon>
        <taxon>Hexapoda</taxon>
        <taxon>Insecta</taxon>
        <taxon>Pterygota</taxon>
        <taxon>Neoptera</taxon>
        <taxon>Endopterygota</taxon>
        <taxon>Diptera</taxon>
        <taxon>Nematocera</taxon>
        <taxon>Chironomoidea</taxon>
        <taxon>Chironomidae</taxon>
        <taxon>Chironominae</taxon>
        <taxon>Chironomus</taxon>
    </lineage>
</organism>
<protein>
    <recommendedName>
        <fullName evidence="6">Sex-determining protein fem-1</fullName>
    </recommendedName>
</protein>
<gene>
    <name evidence="4" type="ORF">CHIRRI_LOCUS13132</name>
</gene>
<feature type="repeat" description="ANK" evidence="3">
    <location>
        <begin position="137"/>
        <end position="169"/>
    </location>
</feature>
<evidence type="ECO:0000313" key="5">
    <source>
        <dbReference type="Proteomes" id="UP001153620"/>
    </source>
</evidence>
<evidence type="ECO:0008006" key="6">
    <source>
        <dbReference type="Google" id="ProtNLM"/>
    </source>
</evidence>
<dbReference type="EMBL" id="OU895880">
    <property type="protein sequence ID" value="CAG9810315.1"/>
    <property type="molecule type" value="Genomic_DNA"/>
</dbReference>
<dbReference type="SUPFAM" id="SSF48403">
    <property type="entry name" value="Ankyrin repeat"/>
    <property type="match status" value="2"/>
</dbReference>
<accession>A0A9N9WV01</accession>
<feature type="repeat" description="ANK" evidence="3">
    <location>
        <begin position="104"/>
        <end position="136"/>
    </location>
</feature>
<reference evidence="4" key="2">
    <citation type="submission" date="2022-10" db="EMBL/GenBank/DDBJ databases">
        <authorList>
            <consortium name="ENA_rothamsted_submissions"/>
            <consortium name="culmorum"/>
            <person name="King R."/>
        </authorList>
    </citation>
    <scope>NUCLEOTIDE SEQUENCE</scope>
</reference>
<dbReference type="PANTHER" id="PTHR24173:SF82">
    <property type="entry name" value="FI19351P1"/>
    <property type="match status" value="1"/>
</dbReference>
<dbReference type="SMART" id="SM00248">
    <property type="entry name" value="ANK"/>
    <property type="match status" value="8"/>
</dbReference>
<dbReference type="FunFam" id="1.25.40.20:FF:000466">
    <property type="entry name" value="Mann-cup, isoform B"/>
    <property type="match status" value="1"/>
</dbReference>
<dbReference type="AlphaFoldDB" id="A0A9N9WV01"/>
<dbReference type="InterPro" id="IPR002110">
    <property type="entry name" value="Ankyrin_rpt"/>
</dbReference>
<keyword evidence="2 3" id="KW-0040">ANK repeat</keyword>
<feature type="repeat" description="ANK" evidence="3">
    <location>
        <begin position="201"/>
        <end position="233"/>
    </location>
</feature>
<keyword evidence="1" id="KW-0677">Repeat</keyword>
<evidence type="ECO:0000313" key="4">
    <source>
        <dbReference type="EMBL" id="CAG9810315.1"/>
    </source>
</evidence>
<reference evidence="4" key="1">
    <citation type="submission" date="2022-01" db="EMBL/GenBank/DDBJ databases">
        <authorList>
            <person name="King R."/>
        </authorList>
    </citation>
    <scope>NUCLEOTIDE SEQUENCE</scope>
</reference>
<sequence>MNPYSNSTGCVPLLSQETELLNHLYHEIRNNKYNFPNSNLRKLIESYPRDARRELMKRERDGICPLFSSALNGNSMAVEYLVTTCNADLEQKNLYEVEEEKTFHYSTPLWAAAVANHLPVVKLLVRLGANINAISDSGSTAVRSACFMTNIDVVQFLVESGANFKLPNFNGGTCLINSVQSIELCKYLIAKGADVNARDIQNKTALHYAIQEYRLETTKLLIEHGANVFSKSRYGDDALQTACLKGAHEIFEYLKSRIYFTPERLANAYELIGTTVISDDHQLHNHNNENHAITYWRQSIDIRTRENIPKDILPVRSAFGGIREFSNHEELNNIEMDLDDMRMTALVISERILGTHHRDFLFRLLYRGAFFADSMRYDSCLKLWILSLEIRVERNTILHSDTVFVAQAIIRLMLNLNLKDIDLIHFEGAALQPHDMPNFEEIHKVFQLLTTEIVEMKQLLAIRPIYKKQQDNFDKVLKCVTHLIYLMLDTANNCEEKLDLVYAGVFRIVRNNVTTSNHDTLLHMCVSRLNYVKHGYFADHNITAKSVFPNLRVVKMLLQCGSPVNARNDCRSTPLFIASNPYNYNFELIETLLNSGAELDYPNKTGDRPLNLIISNPSNNIPIINYLTLKCLAATAICKFRIPYKNLIPKTLETFVQDHLG</sequence>
<name>A0A9N9WV01_9DIPT</name>
<dbReference type="PROSITE" id="PS50297">
    <property type="entry name" value="ANK_REP_REGION"/>
    <property type="match status" value="2"/>
</dbReference>
<dbReference type="OrthoDB" id="3246549at2759"/>
<dbReference type="Pfam" id="PF12796">
    <property type="entry name" value="Ank_2"/>
    <property type="match status" value="3"/>
</dbReference>
<dbReference type="InterPro" id="IPR036770">
    <property type="entry name" value="Ankyrin_rpt-contain_sf"/>
</dbReference>
<dbReference type="Proteomes" id="UP001153620">
    <property type="component" value="Chromosome 4"/>
</dbReference>
<dbReference type="Gene3D" id="1.25.40.20">
    <property type="entry name" value="Ankyrin repeat-containing domain"/>
    <property type="match status" value="3"/>
</dbReference>
<proteinExistence type="predicted"/>
<evidence type="ECO:0000256" key="3">
    <source>
        <dbReference type="PROSITE-ProRule" id="PRU00023"/>
    </source>
</evidence>
<dbReference type="PROSITE" id="PS50088">
    <property type="entry name" value="ANK_REPEAT"/>
    <property type="match status" value="3"/>
</dbReference>
<keyword evidence="5" id="KW-1185">Reference proteome</keyword>
<evidence type="ECO:0000256" key="1">
    <source>
        <dbReference type="ARBA" id="ARBA00022737"/>
    </source>
</evidence>